<evidence type="ECO:0000313" key="1">
    <source>
        <dbReference type="EMBL" id="RNA37049.1"/>
    </source>
</evidence>
<name>A0A3M7SMT8_BRAPC</name>
<dbReference type="Proteomes" id="UP000276133">
    <property type="component" value="Unassembled WGS sequence"/>
</dbReference>
<reference evidence="1 2" key="1">
    <citation type="journal article" date="2018" name="Sci. Rep.">
        <title>Genomic signatures of local adaptation to the degree of environmental predictability in rotifers.</title>
        <authorList>
            <person name="Franch-Gras L."/>
            <person name="Hahn C."/>
            <person name="Garcia-Roger E.M."/>
            <person name="Carmona M.J."/>
            <person name="Serra M."/>
            <person name="Gomez A."/>
        </authorList>
    </citation>
    <scope>NUCLEOTIDE SEQUENCE [LARGE SCALE GENOMIC DNA]</scope>
    <source>
        <strain evidence="1">HYR1</strain>
    </source>
</reference>
<organism evidence="1 2">
    <name type="scientific">Brachionus plicatilis</name>
    <name type="common">Marine rotifer</name>
    <name type="synonym">Brachionus muelleri</name>
    <dbReference type="NCBI Taxonomy" id="10195"/>
    <lineage>
        <taxon>Eukaryota</taxon>
        <taxon>Metazoa</taxon>
        <taxon>Spiralia</taxon>
        <taxon>Gnathifera</taxon>
        <taxon>Rotifera</taxon>
        <taxon>Eurotatoria</taxon>
        <taxon>Monogononta</taxon>
        <taxon>Pseudotrocha</taxon>
        <taxon>Ploima</taxon>
        <taxon>Brachionidae</taxon>
        <taxon>Brachionus</taxon>
    </lineage>
</organism>
<evidence type="ECO:0000313" key="2">
    <source>
        <dbReference type="Proteomes" id="UP000276133"/>
    </source>
</evidence>
<gene>
    <name evidence="1" type="ORF">BpHYR1_023760</name>
</gene>
<proteinExistence type="predicted"/>
<accession>A0A3M7SMT8</accession>
<sequence>MNLLNNCVTIESSSKFSNVAKSSTVYGECRLDFRFDLNLPCLVVTSGSLFSSSIKWSTVGLRSKSFTRHFLTKSLYSGDQSLGFLRVGAGLRGILNKARIGCSSDKGGSPSASSIAVIPSDHMSARQSYSYSICCSHAITSGAIQNGVPTDVFRRLIVVLRWALTPKSTSLMVPFSVIKILWPLTSRCITWFLCKWSRAAKILPAQSPSHCCIAQAQATADAVEIGQVGVMAQVAQNNVFLLDFFDHLVHRFHDLDRGVLATLAMPGFEHFAIGALANALQQFPLTIGRLQLVELYYLTVLGIGFIKNDAQFLFDGNFTIYYHFFFKFTSFTKKSLKYQNLQNSTKSAKKRLFLALLQLANKGFKFILKTLILNEVLNLTMQFFPHHKEFSFLK</sequence>
<dbReference type="AlphaFoldDB" id="A0A3M7SMT8"/>
<protein>
    <submittedName>
        <fullName evidence="1">Uncharacterized protein</fullName>
    </submittedName>
</protein>
<keyword evidence="2" id="KW-1185">Reference proteome</keyword>
<comment type="caution">
    <text evidence="1">The sequence shown here is derived from an EMBL/GenBank/DDBJ whole genome shotgun (WGS) entry which is preliminary data.</text>
</comment>
<dbReference type="EMBL" id="REGN01001099">
    <property type="protein sequence ID" value="RNA37049.1"/>
    <property type="molecule type" value="Genomic_DNA"/>
</dbReference>